<dbReference type="Pfam" id="PF06146">
    <property type="entry name" value="PsiE"/>
    <property type="match status" value="1"/>
</dbReference>
<keyword evidence="5 6" id="KW-0472">Membrane</keyword>
<evidence type="ECO:0000256" key="5">
    <source>
        <dbReference type="ARBA" id="ARBA00023136"/>
    </source>
</evidence>
<evidence type="ECO:0000313" key="8">
    <source>
        <dbReference type="Proteomes" id="UP001596237"/>
    </source>
</evidence>
<keyword evidence="4 6" id="KW-1133">Transmembrane helix</keyword>
<organism evidence="7 8">
    <name type="scientific">Methylorubrum zatmanii</name>
    <dbReference type="NCBI Taxonomy" id="29429"/>
    <lineage>
        <taxon>Bacteria</taxon>
        <taxon>Pseudomonadati</taxon>
        <taxon>Pseudomonadota</taxon>
        <taxon>Alphaproteobacteria</taxon>
        <taxon>Hyphomicrobiales</taxon>
        <taxon>Methylobacteriaceae</taxon>
        <taxon>Methylorubrum</taxon>
    </lineage>
</organism>
<evidence type="ECO:0000256" key="6">
    <source>
        <dbReference type="SAM" id="Phobius"/>
    </source>
</evidence>
<evidence type="ECO:0000256" key="2">
    <source>
        <dbReference type="ARBA" id="ARBA00022475"/>
    </source>
</evidence>
<comment type="subcellular location">
    <subcellularLocation>
        <location evidence="1">Cell membrane</location>
        <topology evidence="1">Multi-pass membrane protein</topology>
    </subcellularLocation>
</comment>
<evidence type="ECO:0000256" key="3">
    <source>
        <dbReference type="ARBA" id="ARBA00022692"/>
    </source>
</evidence>
<protein>
    <submittedName>
        <fullName evidence="7">Phosphate-starvation-inducible PsiE family protein</fullName>
    </submittedName>
</protein>
<feature type="transmembrane region" description="Helical" evidence="6">
    <location>
        <begin position="121"/>
        <end position="141"/>
    </location>
</feature>
<dbReference type="RefSeq" id="WP_343068833.1">
    <property type="nucleotide sequence ID" value="NZ_JBHSTT010000068.1"/>
</dbReference>
<evidence type="ECO:0000256" key="1">
    <source>
        <dbReference type="ARBA" id="ARBA00004651"/>
    </source>
</evidence>
<evidence type="ECO:0000256" key="4">
    <source>
        <dbReference type="ARBA" id="ARBA00022989"/>
    </source>
</evidence>
<feature type="transmembrane region" description="Helical" evidence="6">
    <location>
        <begin position="90"/>
        <end position="109"/>
    </location>
</feature>
<proteinExistence type="predicted"/>
<reference evidence="8" key="1">
    <citation type="journal article" date="2019" name="Int. J. Syst. Evol. Microbiol.">
        <title>The Global Catalogue of Microorganisms (GCM) 10K type strain sequencing project: providing services to taxonomists for standard genome sequencing and annotation.</title>
        <authorList>
            <consortium name="The Broad Institute Genomics Platform"/>
            <consortium name="The Broad Institute Genome Sequencing Center for Infectious Disease"/>
            <person name="Wu L."/>
            <person name="Ma J."/>
        </authorList>
    </citation>
    <scope>NUCLEOTIDE SEQUENCE [LARGE SCALE GENOMIC DNA]</scope>
    <source>
        <strain evidence="8">CCUG 36916</strain>
    </source>
</reference>
<keyword evidence="3 6" id="KW-0812">Transmembrane</keyword>
<accession>A0ABW1WWP9</accession>
<dbReference type="Proteomes" id="UP001596237">
    <property type="component" value="Unassembled WGS sequence"/>
</dbReference>
<sequence length="186" mass="20753">MDERTTEDPINLNRTRRRFPYSRHLSAAADTLRETRQAWPGLSLYERFEEGIVVVLTGLIGLVIIAAVINLCFRVVLLVVYGLLDPAEHSVFQAVFGMIFTVLIALEFNHSILSVLHRQESIIQLRTVILIALLALARKFIILDASKTEPLTIIGLAAAVLALGAVHWLVRDQDRKDTQTRGACPS</sequence>
<name>A0ABW1WWP9_9HYPH</name>
<feature type="transmembrane region" description="Helical" evidence="6">
    <location>
        <begin position="153"/>
        <end position="170"/>
    </location>
</feature>
<dbReference type="InterPro" id="IPR020948">
    <property type="entry name" value="P_starv_induced_PsiE-like"/>
</dbReference>
<gene>
    <name evidence="7" type="ORF">ACFQDP_18310</name>
</gene>
<feature type="transmembrane region" description="Helical" evidence="6">
    <location>
        <begin position="52"/>
        <end position="84"/>
    </location>
</feature>
<evidence type="ECO:0000313" key="7">
    <source>
        <dbReference type="EMBL" id="MFC6391264.1"/>
    </source>
</evidence>
<dbReference type="EMBL" id="JBHSTT010000068">
    <property type="protein sequence ID" value="MFC6391264.1"/>
    <property type="molecule type" value="Genomic_DNA"/>
</dbReference>
<keyword evidence="2" id="KW-1003">Cell membrane</keyword>
<keyword evidence="8" id="KW-1185">Reference proteome</keyword>
<comment type="caution">
    <text evidence="7">The sequence shown here is derived from an EMBL/GenBank/DDBJ whole genome shotgun (WGS) entry which is preliminary data.</text>
</comment>